<dbReference type="SMART" id="SM00858">
    <property type="entry name" value="SAF"/>
    <property type="match status" value="1"/>
</dbReference>
<evidence type="ECO:0000256" key="2">
    <source>
        <dbReference type="ARBA" id="ARBA00022729"/>
    </source>
</evidence>
<keyword evidence="4" id="KW-1005">Bacterial flagellum biogenesis</keyword>
<dbReference type="CDD" id="cd11614">
    <property type="entry name" value="SAF_CpaB_FlgA_like"/>
    <property type="match status" value="1"/>
</dbReference>
<evidence type="ECO:0000256" key="1">
    <source>
        <dbReference type="ARBA" id="ARBA00004418"/>
    </source>
</evidence>
<proteinExistence type="inferred from homology"/>
<gene>
    <name evidence="6" type="primary">flgA</name>
    <name evidence="6" type="ORF">QCO44_03750</name>
</gene>
<dbReference type="NCBIfam" id="TIGR03170">
    <property type="entry name" value="flgA_cterm"/>
    <property type="match status" value="1"/>
</dbReference>
<evidence type="ECO:0000313" key="6">
    <source>
        <dbReference type="EMBL" id="MEX5284757.1"/>
    </source>
</evidence>
<dbReference type="Pfam" id="PF13144">
    <property type="entry name" value="ChapFlgA"/>
    <property type="match status" value="1"/>
</dbReference>
<name>A0ABV3X566_9FIRM</name>
<comment type="similarity">
    <text evidence="4">Belongs to the FlgA family.</text>
</comment>
<feature type="signal peptide" evidence="4">
    <location>
        <begin position="1"/>
        <end position="26"/>
    </location>
</feature>
<dbReference type="PANTHER" id="PTHR36307">
    <property type="entry name" value="FLAGELLA BASAL BODY P-RING FORMATION PROTEIN FLGA"/>
    <property type="match status" value="1"/>
</dbReference>
<evidence type="ECO:0000259" key="5">
    <source>
        <dbReference type="SMART" id="SM00858"/>
    </source>
</evidence>
<comment type="caution">
    <text evidence="6">The sequence shown here is derived from an EMBL/GenBank/DDBJ whole genome shotgun (WGS) entry which is preliminary data.</text>
</comment>
<keyword evidence="3 4" id="KW-0574">Periplasm</keyword>
<dbReference type="InterPro" id="IPR039246">
    <property type="entry name" value="Flagellar_FlgA"/>
</dbReference>
<keyword evidence="6" id="KW-0282">Flagellum</keyword>
<sequence length="247" mass="26965">MLRLLAAALFLAFAVGFFPAGGAASAATAPRFTQQVEAATFQRLADEKVEALLAELGETRRHEVMLVKPPRDMRLPPGEVTFSAEAPVGLAYNRRTPIYVTAYVDGKPYRRALCYYSIHVYDTVLVAARNIFPESPISEADLRFEERDVSNVRGRPLTDKGEAVGHVVNRLVQAGTLLSGNLIKNPIVVESGSHVLIVSHYNGIEVRVSGIALGRGRVGQKIRVRNAASRKVMLGRVVDSTTVELEN</sequence>
<comment type="subcellular location">
    <subcellularLocation>
        <location evidence="1 4">Periplasm</location>
    </subcellularLocation>
</comment>
<dbReference type="Proteomes" id="UP001559623">
    <property type="component" value="Unassembled WGS sequence"/>
</dbReference>
<keyword evidence="6" id="KW-0966">Cell projection</keyword>
<dbReference type="InterPro" id="IPR013974">
    <property type="entry name" value="SAF"/>
</dbReference>
<evidence type="ECO:0000256" key="4">
    <source>
        <dbReference type="RuleBase" id="RU362063"/>
    </source>
</evidence>
<evidence type="ECO:0000313" key="7">
    <source>
        <dbReference type="Proteomes" id="UP001559623"/>
    </source>
</evidence>
<dbReference type="PANTHER" id="PTHR36307:SF1">
    <property type="entry name" value="FLAGELLA BASAL BODY P-RING FORMATION PROTEIN FLGA"/>
    <property type="match status" value="1"/>
</dbReference>
<accession>A0ABV3X566</accession>
<dbReference type="EMBL" id="JARVLH010000002">
    <property type="protein sequence ID" value="MEX5284757.1"/>
    <property type="molecule type" value="Genomic_DNA"/>
</dbReference>
<protein>
    <recommendedName>
        <fullName evidence="4">Flagella basal body P-ring formation protein FlgA</fullName>
    </recommendedName>
</protein>
<feature type="chain" id="PRO_5045006037" description="Flagella basal body P-ring formation protein FlgA" evidence="4">
    <location>
        <begin position="27"/>
        <end position="247"/>
    </location>
</feature>
<dbReference type="Gene3D" id="3.90.1210.10">
    <property type="entry name" value="Antifreeze-like/N-acetylneuraminic acid synthase C-terminal domain"/>
    <property type="match status" value="1"/>
</dbReference>
<reference evidence="6 7" key="1">
    <citation type="submission" date="2023-04" db="EMBL/GenBank/DDBJ databases">
        <title>Genome Sequence of Selenomonas sputigena ATCC 33150.</title>
        <authorList>
            <person name="Miller D.P."/>
            <person name="Anvari S."/>
            <person name="Polson S.W."/>
            <person name="Macdonald M."/>
            <person name="Mcdowell J.V."/>
        </authorList>
    </citation>
    <scope>NUCLEOTIDE SEQUENCE [LARGE SCALE GENOMIC DNA]</scope>
    <source>
        <strain evidence="6 7">ATCC 33150</strain>
    </source>
</reference>
<dbReference type="InterPro" id="IPR017585">
    <property type="entry name" value="SAF_FlgA"/>
</dbReference>
<evidence type="ECO:0000256" key="3">
    <source>
        <dbReference type="ARBA" id="ARBA00022764"/>
    </source>
</evidence>
<keyword evidence="2 4" id="KW-0732">Signal</keyword>
<keyword evidence="6" id="KW-0969">Cilium</keyword>
<feature type="domain" description="SAF" evidence="5">
    <location>
        <begin position="122"/>
        <end position="184"/>
    </location>
</feature>
<organism evidence="6 7">
    <name type="scientific">Selenomonas sputigena</name>
    <dbReference type="NCBI Taxonomy" id="69823"/>
    <lineage>
        <taxon>Bacteria</taxon>
        <taxon>Bacillati</taxon>
        <taxon>Bacillota</taxon>
        <taxon>Negativicutes</taxon>
        <taxon>Selenomonadales</taxon>
        <taxon>Selenomonadaceae</taxon>
        <taxon>Selenomonas</taxon>
    </lineage>
</organism>
<dbReference type="RefSeq" id="WP_368846481.1">
    <property type="nucleotide sequence ID" value="NZ_CP194411.1"/>
</dbReference>
<dbReference type="Gene3D" id="2.30.30.760">
    <property type="match status" value="1"/>
</dbReference>
<keyword evidence="7" id="KW-1185">Reference proteome</keyword>
<comment type="function">
    <text evidence="4">Involved in the assembly process of the P-ring formation. It may associate with FlgF on the rod constituting a structure essential for the P-ring assembly or may act as a modulator protein for the P-ring assembly.</text>
</comment>